<reference evidence="1 2" key="1">
    <citation type="journal article" date="2007" name="Nature">
        <title>Evolution of genes and genomes on the Drosophila phylogeny.</title>
        <authorList>
            <consortium name="Drosophila 12 Genomes Consortium"/>
            <person name="Clark A.G."/>
            <person name="Eisen M.B."/>
            <person name="Smith D.R."/>
            <person name="Bergman C.M."/>
            <person name="Oliver B."/>
            <person name="Markow T.A."/>
            <person name="Kaufman T.C."/>
            <person name="Kellis M."/>
            <person name="Gelbart W."/>
            <person name="Iyer V.N."/>
            <person name="Pollard D.A."/>
            <person name="Sackton T.B."/>
            <person name="Larracuente A.M."/>
            <person name="Singh N.D."/>
            <person name="Abad J.P."/>
            <person name="Abt D.N."/>
            <person name="Adryan B."/>
            <person name="Aguade M."/>
            <person name="Akashi H."/>
            <person name="Anderson W.W."/>
            <person name="Aquadro C.F."/>
            <person name="Ardell D.H."/>
            <person name="Arguello R."/>
            <person name="Artieri C.G."/>
            <person name="Barbash D.A."/>
            <person name="Barker D."/>
            <person name="Barsanti P."/>
            <person name="Batterham P."/>
            <person name="Batzoglou S."/>
            <person name="Begun D."/>
            <person name="Bhutkar A."/>
            <person name="Blanco E."/>
            <person name="Bosak S.A."/>
            <person name="Bradley R.K."/>
            <person name="Brand A.D."/>
            <person name="Brent M.R."/>
            <person name="Brooks A.N."/>
            <person name="Brown R.H."/>
            <person name="Butlin R.K."/>
            <person name="Caggese C."/>
            <person name="Calvi B.R."/>
            <person name="Bernardo de Carvalho A."/>
            <person name="Caspi A."/>
            <person name="Castrezana S."/>
            <person name="Celniker S.E."/>
            <person name="Chang J.L."/>
            <person name="Chapple C."/>
            <person name="Chatterji S."/>
            <person name="Chinwalla A."/>
            <person name="Civetta A."/>
            <person name="Clifton S.W."/>
            <person name="Comeron J.M."/>
            <person name="Costello J.C."/>
            <person name="Coyne J.A."/>
            <person name="Daub J."/>
            <person name="David R.G."/>
            <person name="Delcher A.L."/>
            <person name="Delehaunty K."/>
            <person name="Do C.B."/>
            <person name="Ebling H."/>
            <person name="Edwards K."/>
            <person name="Eickbush T."/>
            <person name="Evans J.D."/>
            <person name="Filipski A."/>
            <person name="Findeiss S."/>
            <person name="Freyhult E."/>
            <person name="Fulton L."/>
            <person name="Fulton R."/>
            <person name="Garcia A.C."/>
            <person name="Gardiner A."/>
            <person name="Garfield D.A."/>
            <person name="Garvin B.E."/>
            <person name="Gibson G."/>
            <person name="Gilbert D."/>
            <person name="Gnerre S."/>
            <person name="Godfrey J."/>
            <person name="Good R."/>
            <person name="Gotea V."/>
            <person name="Gravely B."/>
            <person name="Greenberg A.J."/>
            <person name="Griffiths-Jones S."/>
            <person name="Gross S."/>
            <person name="Guigo R."/>
            <person name="Gustafson E.A."/>
            <person name="Haerty W."/>
            <person name="Hahn M.W."/>
            <person name="Halligan D.L."/>
            <person name="Halpern A.L."/>
            <person name="Halter G.M."/>
            <person name="Han M.V."/>
            <person name="Heger A."/>
            <person name="Hillier L."/>
            <person name="Hinrichs A.S."/>
            <person name="Holmes I."/>
            <person name="Hoskins R.A."/>
            <person name="Hubisz M.J."/>
            <person name="Hultmark D."/>
            <person name="Huntley M.A."/>
            <person name="Jaffe D.B."/>
            <person name="Jagadeeshan S."/>
            <person name="Jeck W.R."/>
            <person name="Johnson J."/>
            <person name="Jones C.D."/>
            <person name="Jordan W.C."/>
            <person name="Karpen G.H."/>
            <person name="Kataoka E."/>
            <person name="Keightley P.D."/>
            <person name="Kheradpour P."/>
            <person name="Kirkness E.F."/>
            <person name="Koerich L.B."/>
            <person name="Kristiansen K."/>
            <person name="Kudrna D."/>
            <person name="Kulathinal R.J."/>
            <person name="Kumar S."/>
            <person name="Kwok R."/>
            <person name="Lander E."/>
            <person name="Langley C.H."/>
            <person name="Lapoint R."/>
            <person name="Lazzaro B.P."/>
            <person name="Lee S.J."/>
            <person name="Levesque L."/>
            <person name="Li R."/>
            <person name="Lin C.F."/>
            <person name="Lin M.F."/>
            <person name="Lindblad-Toh K."/>
            <person name="Llopart A."/>
            <person name="Long M."/>
            <person name="Low L."/>
            <person name="Lozovsky E."/>
            <person name="Lu J."/>
            <person name="Luo M."/>
            <person name="Machado C.A."/>
            <person name="Makalowski W."/>
            <person name="Marzo M."/>
            <person name="Matsuda M."/>
            <person name="Matzkin L."/>
            <person name="McAllister B."/>
            <person name="McBride C.S."/>
            <person name="McKernan B."/>
            <person name="McKernan K."/>
            <person name="Mendez-Lago M."/>
            <person name="Minx P."/>
            <person name="Mollenhauer M.U."/>
            <person name="Montooth K."/>
            <person name="Mount S.M."/>
            <person name="Mu X."/>
            <person name="Myers E."/>
            <person name="Negre B."/>
            <person name="Newfeld S."/>
            <person name="Nielsen R."/>
            <person name="Noor M.A."/>
            <person name="O'Grady P."/>
            <person name="Pachter L."/>
            <person name="Papaceit M."/>
            <person name="Parisi M.J."/>
            <person name="Parisi M."/>
            <person name="Parts L."/>
            <person name="Pedersen J.S."/>
            <person name="Pesole G."/>
            <person name="Phillippy A.M."/>
            <person name="Ponting C.P."/>
            <person name="Pop M."/>
            <person name="Porcelli D."/>
            <person name="Powell J.R."/>
            <person name="Prohaska S."/>
            <person name="Pruitt K."/>
            <person name="Puig M."/>
            <person name="Quesneville H."/>
            <person name="Ram K.R."/>
            <person name="Rand D."/>
            <person name="Rasmussen M.D."/>
            <person name="Reed L.K."/>
            <person name="Reenan R."/>
            <person name="Reily A."/>
            <person name="Remington K.A."/>
            <person name="Rieger T.T."/>
            <person name="Ritchie M.G."/>
            <person name="Robin C."/>
            <person name="Rogers Y.H."/>
            <person name="Rohde C."/>
            <person name="Rozas J."/>
            <person name="Rubenfield M.J."/>
            <person name="Ruiz A."/>
            <person name="Russo S."/>
            <person name="Salzberg S.L."/>
            <person name="Sanchez-Gracia A."/>
            <person name="Saranga D.J."/>
            <person name="Sato H."/>
            <person name="Schaeffer S.W."/>
            <person name="Schatz M.C."/>
            <person name="Schlenke T."/>
            <person name="Schwartz R."/>
            <person name="Segarra C."/>
            <person name="Singh R.S."/>
            <person name="Sirot L."/>
            <person name="Sirota M."/>
            <person name="Sisneros N.B."/>
            <person name="Smith C.D."/>
            <person name="Smith T.F."/>
            <person name="Spieth J."/>
            <person name="Stage D.E."/>
            <person name="Stark A."/>
            <person name="Stephan W."/>
            <person name="Strausberg R.L."/>
            <person name="Strempel S."/>
            <person name="Sturgill D."/>
            <person name="Sutton G."/>
            <person name="Sutton G.G."/>
            <person name="Tao W."/>
            <person name="Teichmann S."/>
            <person name="Tobari Y.N."/>
            <person name="Tomimura Y."/>
            <person name="Tsolas J.M."/>
            <person name="Valente V.L."/>
            <person name="Venter E."/>
            <person name="Venter J.C."/>
            <person name="Vicario S."/>
            <person name="Vieira F.G."/>
            <person name="Vilella A.J."/>
            <person name="Villasante A."/>
            <person name="Walenz B."/>
            <person name="Wang J."/>
            <person name="Wasserman M."/>
            <person name="Watts T."/>
            <person name="Wilson D."/>
            <person name="Wilson R.K."/>
            <person name="Wing R.A."/>
            <person name="Wolfner M.F."/>
            <person name="Wong A."/>
            <person name="Wong G.K."/>
            <person name="Wu C.I."/>
            <person name="Wu G."/>
            <person name="Yamamoto D."/>
            <person name="Yang H.P."/>
            <person name="Yang S.P."/>
            <person name="Yorke J.A."/>
            <person name="Yoshida K."/>
            <person name="Zdobnov E."/>
            <person name="Zhang P."/>
            <person name="Zhang Y."/>
            <person name="Zimin A.V."/>
            <person name="Baldwin J."/>
            <person name="Abdouelleil A."/>
            <person name="Abdulkadir J."/>
            <person name="Abebe A."/>
            <person name="Abera B."/>
            <person name="Abreu J."/>
            <person name="Acer S.C."/>
            <person name="Aftuck L."/>
            <person name="Alexander A."/>
            <person name="An P."/>
            <person name="Anderson E."/>
            <person name="Anderson S."/>
            <person name="Arachi H."/>
            <person name="Azer M."/>
            <person name="Bachantsang P."/>
            <person name="Barry A."/>
            <person name="Bayul T."/>
            <person name="Berlin A."/>
            <person name="Bessette D."/>
            <person name="Bloom T."/>
            <person name="Blye J."/>
            <person name="Boguslavskiy L."/>
            <person name="Bonnet C."/>
            <person name="Boukhgalter B."/>
            <person name="Bourzgui I."/>
            <person name="Brown A."/>
            <person name="Cahill P."/>
            <person name="Channer S."/>
            <person name="Cheshatsang Y."/>
            <person name="Chuda L."/>
            <person name="Citroen M."/>
            <person name="Collymore A."/>
            <person name="Cooke P."/>
            <person name="Costello M."/>
            <person name="D'Aco K."/>
            <person name="Daza R."/>
            <person name="De Haan G."/>
            <person name="DeGray S."/>
            <person name="DeMaso C."/>
            <person name="Dhargay N."/>
            <person name="Dooley K."/>
            <person name="Dooley E."/>
            <person name="Doricent M."/>
            <person name="Dorje P."/>
            <person name="Dorjee K."/>
            <person name="Dupes A."/>
            <person name="Elong R."/>
            <person name="Falk J."/>
            <person name="Farina A."/>
            <person name="Faro S."/>
            <person name="Ferguson D."/>
            <person name="Fisher S."/>
            <person name="Foley C.D."/>
            <person name="Franke A."/>
            <person name="Friedrich D."/>
            <person name="Gadbois L."/>
            <person name="Gearin G."/>
            <person name="Gearin C.R."/>
            <person name="Giannoukos G."/>
            <person name="Goode T."/>
            <person name="Graham J."/>
            <person name="Grandbois E."/>
            <person name="Grewal S."/>
            <person name="Gyaltsen K."/>
            <person name="Hafez N."/>
            <person name="Hagos B."/>
            <person name="Hall J."/>
            <person name="Henson C."/>
            <person name="Hollinger A."/>
            <person name="Honan T."/>
            <person name="Huard M.D."/>
            <person name="Hughes L."/>
            <person name="Hurhula B."/>
            <person name="Husby M.E."/>
            <person name="Kamat A."/>
            <person name="Kanga B."/>
            <person name="Kashin S."/>
            <person name="Khazanovich D."/>
            <person name="Kisner P."/>
            <person name="Lance K."/>
            <person name="Lara M."/>
            <person name="Lee W."/>
            <person name="Lennon N."/>
            <person name="Letendre F."/>
            <person name="LeVine R."/>
            <person name="Lipovsky A."/>
            <person name="Liu X."/>
            <person name="Liu J."/>
            <person name="Liu S."/>
            <person name="Lokyitsang T."/>
            <person name="Lokyitsang Y."/>
            <person name="Lubonja R."/>
            <person name="Lui A."/>
            <person name="MacDonald P."/>
            <person name="Magnisalis V."/>
            <person name="Maru K."/>
            <person name="Matthews C."/>
            <person name="McCusker W."/>
            <person name="McDonough S."/>
            <person name="Mehta T."/>
            <person name="Meldrim J."/>
            <person name="Meneus L."/>
            <person name="Mihai O."/>
            <person name="Mihalev A."/>
            <person name="Mihova T."/>
            <person name="Mittelman R."/>
            <person name="Mlenga V."/>
            <person name="Montmayeur A."/>
            <person name="Mulrain L."/>
            <person name="Navidi A."/>
            <person name="Naylor J."/>
            <person name="Negash T."/>
            <person name="Nguyen T."/>
            <person name="Nguyen N."/>
            <person name="Nicol R."/>
            <person name="Norbu C."/>
            <person name="Norbu N."/>
            <person name="Novod N."/>
            <person name="O'Neill B."/>
            <person name="Osman S."/>
            <person name="Markiewicz E."/>
            <person name="Oyono O.L."/>
            <person name="Patti C."/>
            <person name="Phunkhang P."/>
            <person name="Pierre F."/>
            <person name="Priest M."/>
            <person name="Raghuraman S."/>
            <person name="Rege F."/>
            <person name="Reyes R."/>
            <person name="Rise C."/>
            <person name="Rogov P."/>
            <person name="Ross K."/>
            <person name="Ryan E."/>
            <person name="Settipalli S."/>
            <person name="Shea T."/>
            <person name="Sherpa N."/>
            <person name="Shi L."/>
            <person name="Shih D."/>
            <person name="Sparrow T."/>
            <person name="Spaulding J."/>
            <person name="Stalker J."/>
            <person name="Stange-Thomann N."/>
            <person name="Stavropoulos S."/>
            <person name="Stone C."/>
            <person name="Strader C."/>
            <person name="Tesfaye S."/>
            <person name="Thomson T."/>
            <person name="Thoulutsang Y."/>
            <person name="Thoulutsang D."/>
            <person name="Topham K."/>
            <person name="Topping I."/>
            <person name="Tsamla T."/>
            <person name="Vassiliev H."/>
            <person name="Vo A."/>
            <person name="Wangchuk T."/>
            <person name="Wangdi T."/>
            <person name="Weiand M."/>
            <person name="Wilkinson J."/>
            <person name="Wilson A."/>
            <person name="Yadav S."/>
            <person name="Young G."/>
            <person name="Yu Q."/>
            <person name="Zembek L."/>
            <person name="Zhong D."/>
            <person name="Zimmer A."/>
            <person name="Zwirko Z."/>
            <person name="Jaffe D.B."/>
            <person name="Alvarez P."/>
            <person name="Brockman W."/>
            <person name="Butler J."/>
            <person name="Chin C."/>
            <person name="Gnerre S."/>
            <person name="Grabherr M."/>
            <person name="Kleber M."/>
            <person name="Mauceli E."/>
            <person name="MacCallum I."/>
        </authorList>
    </citation>
    <scope>NUCLEOTIDE SEQUENCE [LARGE SCALE GENOMIC DNA]</scope>
    <source>
        <strain evidence="2">MSH-3 / Tucson 14011-0111.49</strain>
    </source>
</reference>
<feature type="non-terminal residue" evidence="1">
    <location>
        <position position="1"/>
    </location>
</feature>
<dbReference type="AlphaFoldDB" id="B4IS24"/>
<evidence type="ECO:0000313" key="1">
    <source>
        <dbReference type="EMBL" id="EDW40031.1"/>
    </source>
</evidence>
<proteinExistence type="predicted"/>
<dbReference type="EMBL" id="CH697628">
    <property type="protein sequence ID" value="EDW40031.1"/>
    <property type="molecule type" value="Genomic_DNA"/>
</dbReference>
<dbReference type="Proteomes" id="UP000008744">
    <property type="component" value="Unassembled WGS sequence"/>
</dbReference>
<keyword evidence="2" id="KW-1185">Reference proteome</keyword>
<accession>B4IS24</accession>
<dbReference type="HOGENOM" id="CLU_3112359_0_0_1"/>
<gene>
    <name evidence="1" type="primary">Dper\GL25337</name>
    <name evidence="1" type="ORF">Dper_GL25337</name>
</gene>
<name>B4IS24_DROPE</name>
<organism evidence="2">
    <name type="scientific">Drosophila persimilis</name>
    <name type="common">Fruit fly</name>
    <dbReference type="NCBI Taxonomy" id="7234"/>
    <lineage>
        <taxon>Eukaryota</taxon>
        <taxon>Metazoa</taxon>
        <taxon>Ecdysozoa</taxon>
        <taxon>Arthropoda</taxon>
        <taxon>Hexapoda</taxon>
        <taxon>Insecta</taxon>
        <taxon>Pterygota</taxon>
        <taxon>Neoptera</taxon>
        <taxon>Endopterygota</taxon>
        <taxon>Diptera</taxon>
        <taxon>Brachycera</taxon>
        <taxon>Muscomorpha</taxon>
        <taxon>Ephydroidea</taxon>
        <taxon>Drosophilidae</taxon>
        <taxon>Drosophila</taxon>
        <taxon>Sophophora</taxon>
    </lineage>
</organism>
<protein>
    <submittedName>
        <fullName evidence="1">GL25337</fullName>
    </submittedName>
</protein>
<sequence>RRNAKVEKIGTDFSNISGQEYTPNQVEKWRSTREVSTTNEIKKTERLIRRL</sequence>
<evidence type="ECO:0000313" key="2">
    <source>
        <dbReference type="Proteomes" id="UP000008744"/>
    </source>
</evidence>